<dbReference type="EMBL" id="CP045226">
    <property type="protein sequence ID" value="QFS42538.1"/>
    <property type="molecule type" value="Genomic_DNA"/>
</dbReference>
<dbReference type="KEGG" id="nsh:GXM_00011"/>
<sequence length="44" mass="4521">MLLTVGTSFSEKVNAQTFVNDTFTDGGLTNGADPKVCDALGSTP</sequence>
<evidence type="ECO:0000313" key="2">
    <source>
        <dbReference type="Proteomes" id="UP000326678"/>
    </source>
</evidence>
<keyword evidence="2" id="KW-1185">Reference proteome</keyword>
<accession>A0A5P8VQ13</accession>
<dbReference type="Proteomes" id="UP000326678">
    <property type="component" value="Chromosome Gxm1"/>
</dbReference>
<proteinExistence type="predicted"/>
<gene>
    <name evidence="1" type="ORF">GXM_00011</name>
</gene>
<organism evidence="1 2">
    <name type="scientific">Nostoc sphaeroides CCNUC1</name>
    <dbReference type="NCBI Taxonomy" id="2653204"/>
    <lineage>
        <taxon>Bacteria</taxon>
        <taxon>Bacillati</taxon>
        <taxon>Cyanobacteriota</taxon>
        <taxon>Cyanophyceae</taxon>
        <taxon>Nostocales</taxon>
        <taxon>Nostocaceae</taxon>
        <taxon>Nostoc</taxon>
    </lineage>
</organism>
<evidence type="ECO:0000313" key="1">
    <source>
        <dbReference type="EMBL" id="QFS42538.1"/>
    </source>
</evidence>
<protein>
    <submittedName>
        <fullName evidence="1">Uncharacterized protein</fullName>
    </submittedName>
</protein>
<dbReference type="AlphaFoldDB" id="A0A5P8VQ13"/>
<name>A0A5P8VQ13_9NOSO</name>
<reference evidence="1 2" key="1">
    <citation type="submission" date="2019-10" db="EMBL/GenBank/DDBJ databases">
        <title>Genomic and transcriptomic insights into the perfect genentic adaptation of a filamentous nitrogen-fixing cyanobacterium to rice fields.</title>
        <authorList>
            <person name="Chen Z."/>
        </authorList>
    </citation>
    <scope>NUCLEOTIDE SEQUENCE [LARGE SCALE GENOMIC DNA]</scope>
    <source>
        <strain evidence="1">CCNUC1</strain>
    </source>
</reference>